<reference evidence="2 3" key="1">
    <citation type="submission" date="2018-01" db="EMBL/GenBank/DDBJ databases">
        <title>Genome sequence of a Cantenovulum-like bacteria.</title>
        <authorList>
            <person name="Tan W.R."/>
            <person name="Lau N.-S."/>
            <person name="Go F."/>
            <person name="Amirul A.-A.A."/>
        </authorList>
    </citation>
    <scope>NUCLEOTIDE SEQUENCE [LARGE SCALE GENOMIC DNA]</scope>
    <source>
        <strain evidence="2 3">CCB-QB4</strain>
    </source>
</reference>
<evidence type="ECO:0008006" key="4">
    <source>
        <dbReference type="Google" id="ProtNLM"/>
    </source>
</evidence>
<dbReference type="OrthoDB" id="9974856at2"/>
<accession>A0A2S0VVD0</accession>
<evidence type="ECO:0000313" key="3">
    <source>
        <dbReference type="Proteomes" id="UP000244441"/>
    </source>
</evidence>
<dbReference type="RefSeq" id="WP_108604241.1">
    <property type="nucleotide sequence ID" value="NZ_CP026604.1"/>
</dbReference>
<organism evidence="2 3">
    <name type="scientific">Saccharobesus litoralis</name>
    <dbReference type="NCBI Taxonomy" id="2172099"/>
    <lineage>
        <taxon>Bacteria</taxon>
        <taxon>Pseudomonadati</taxon>
        <taxon>Pseudomonadota</taxon>
        <taxon>Gammaproteobacteria</taxon>
        <taxon>Alteromonadales</taxon>
        <taxon>Alteromonadaceae</taxon>
        <taxon>Saccharobesus</taxon>
    </lineage>
</organism>
<gene>
    <name evidence="2" type="ORF">C2869_17920</name>
</gene>
<dbReference type="Proteomes" id="UP000244441">
    <property type="component" value="Chromosome"/>
</dbReference>
<evidence type="ECO:0000256" key="1">
    <source>
        <dbReference type="SAM" id="SignalP"/>
    </source>
</evidence>
<feature type="signal peptide" evidence="1">
    <location>
        <begin position="1"/>
        <end position="21"/>
    </location>
</feature>
<proteinExistence type="predicted"/>
<dbReference type="EMBL" id="CP026604">
    <property type="protein sequence ID" value="AWB68176.1"/>
    <property type="molecule type" value="Genomic_DNA"/>
</dbReference>
<keyword evidence="3" id="KW-1185">Reference proteome</keyword>
<feature type="chain" id="PRO_5015738722" description="Lipoprotein" evidence="1">
    <location>
        <begin position="22"/>
        <end position="162"/>
    </location>
</feature>
<protein>
    <recommendedName>
        <fullName evidence="4">Lipoprotein</fullName>
    </recommendedName>
</protein>
<dbReference type="KEGG" id="cate:C2869_17920"/>
<dbReference type="PROSITE" id="PS51257">
    <property type="entry name" value="PROKAR_LIPOPROTEIN"/>
    <property type="match status" value="1"/>
</dbReference>
<dbReference type="AlphaFoldDB" id="A0A2S0VVD0"/>
<name>A0A2S0VVD0_9ALTE</name>
<keyword evidence="1" id="KW-0732">Signal</keyword>
<sequence length="162" mass="17858">MKKSTLLTTALLFLVSCAGHYQPPTQGKVAYLELPVSKENLDWIKGSSATKIHFGIAGEDGCARLHNIVEPTNKDDKNVSIIIPANKPIILRFLTYDTGNGIGNCTVKGAFIAKEGNKYQVLKFGNEYKCGLGLVEVNKNGKKHPVIMDKVQQMPFFNFCKI</sequence>
<evidence type="ECO:0000313" key="2">
    <source>
        <dbReference type="EMBL" id="AWB68176.1"/>
    </source>
</evidence>